<evidence type="ECO:0000313" key="4">
    <source>
        <dbReference type="EMBL" id="CAE2333432.1"/>
    </source>
</evidence>
<dbReference type="Pfam" id="PF04499">
    <property type="entry name" value="SAPS"/>
    <property type="match status" value="2"/>
</dbReference>
<reference evidence="4" key="1">
    <citation type="submission" date="2021-01" db="EMBL/GenBank/DDBJ databases">
        <authorList>
            <person name="Corre E."/>
            <person name="Pelletier E."/>
            <person name="Niang G."/>
            <person name="Scheremetjew M."/>
            <person name="Finn R."/>
            <person name="Kale V."/>
            <person name="Holt S."/>
            <person name="Cochrane G."/>
            <person name="Meng A."/>
            <person name="Brown T."/>
            <person name="Cohen L."/>
        </authorList>
    </citation>
    <scope>NUCLEOTIDE SEQUENCE</scope>
    <source>
        <strain evidence="4">SoJaBio B1-5/56/2</strain>
    </source>
</reference>
<name>A0A7S4PFK4_9EUKA</name>
<evidence type="ECO:0008006" key="5">
    <source>
        <dbReference type="Google" id="ProtNLM"/>
    </source>
</evidence>
<feature type="region of interest" description="Disordered" evidence="3">
    <location>
        <begin position="474"/>
        <end position="497"/>
    </location>
</feature>
<comment type="similarity">
    <text evidence="1">Belongs to the SAPS family.</text>
</comment>
<evidence type="ECO:0000256" key="1">
    <source>
        <dbReference type="ARBA" id="ARBA00006180"/>
    </source>
</evidence>
<dbReference type="EMBL" id="HBKR01035360">
    <property type="protein sequence ID" value="CAE2333432.1"/>
    <property type="molecule type" value="Transcribed_RNA"/>
</dbReference>
<dbReference type="GO" id="GO:0019903">
    <property type="term" value="F:protein phosphatase binding"/>
    <property type="evidence" value="ECO:0007669"/>
    <property type="project" value="InterPro"/>
</dbReference>
<dbReference type="AlphaFoldDB" id="A0A7S4PFK4"/>
<keyword evidence="2" id="KW-0131">Cell cycle</keyword>
<proteinExistence type="inferred from homology"/>
<sequence>MTFWRTFGFHTVSPVETILEKDNFTLEELLDEEDLLQECKSQNQKLLDYLLRVDTLDKLLFYLTNDPPENAPSKQRQKYPYLACEILCLEVWDICDAIYDNSNLLDRLWGFLDLEPPLSPLTASYICRVAAVLLQRKVSESFAYLKTKETIVKSFLTHIGNASVNELLLKLIQCEETQEGNGVVEWMSEQNLIGLLVEKLHPGLPSVVHENAGQALVDIISSPSNTRSLLVEQLQSETTFQQLFDFINTGGSKSSLFWSLQVIIDVVRRESGEGPQEYKNTPFEDLPLHLQVCGKNLKVLVNVLQENNGEQLPTSVGVVVPIGTHRLKVIDFFSALLQNNYECLDSLFVDLGVFKVCLHMFFNYFWNNFLHLIVTDMVITFLSTRSPELALRLMDDAELVNQICHASDGNNADLDKPNGYSRGYMGFVTRISNKLVELSQTEKIGEYLSGNANWQKYVQEDLPKQNSEQEILLGGQKPNVDDPNQSSSGDDDQGHGMANNELVNVFTQYLVRQGYTNDIPKDFLAEDYEEEGGEDEDEDDDEDVYEHKMDYEDKDEDEDEDEEEEEEEEEETALPGEDEKEEPDAID</sequence>
<evidence type="ECO:0000256" key="3">
    <source>
        <dbReference type="SAM" id="MobiDB-lite"/>
    </source>
</evidence>
<feature type="region of interest" description="Disordered" evidence="3">
    <location>
        <begin position="527"/>
        <end position="587"/>
    </location>
</feature>
<evidence type="ECO:0000256" key="2">
    <source>
        <dbReference type="ARBA" id="ARBA00023306"/>
    </source>
</evidence>
<protein>
    <recommendedName>
        <fullName evidence="5">Serine/threonine-protein phosphatase 6 regulatory subunit</fullName>
    </recommendedName>
</protein>
<organism evidence="4">
    <name type="scientific">Paramoeba aestuarina</name>
    <dbReference type="NCBI Taxonomy" id="180227"/>
    <lineage>
        <taxon>Eukaryota</taxon>
        <taxon>Amoebozoa</taxon>
        <taxon>Discosea</taxon>
        <taxon>Flabellinia</taxon>
        <taxon>Dactylopodida</taxon>
        <taxon>Paramoebidae</taxon>
        <taxon>Paramoeba</taxon>
    </lineage>
</organism>
<accession>A0A7S4PFK4</accession>
<dbReference type="InterPro" id="IPR007587">
    <property type="entry name" value="SAPS"/>
</dbReference>
<feature type="compositionally biased region" description="Acidic residues" evidence="3">
    <location>
        <begin position="527"/>
        <end position="544"/>
    </location>
</feature>
<gene>
    <name evidence="4" type="ORF">NAES01612_LOCUS23148</name>
</gene>
<dbReference type="PANTHER" id="PTHR12634:SF8">
    <property type="entry name" value="FIERY MOUNTAIN, ISOFORM D"/>
    <property type="match status" value="1"/>
</dbReference>
<dbReference type="GO" id="GO:0019888">
    <property type="term" value="F:protein phosphatase regulator activity"/>
    <property type="evidence" value="ECO:0007669"/>
    <property type="project" value="TreeGrafter"/>
</dbReference>
<dbReference type="PANTHER" id="PTHR12634">
    <property type="entry name" value="SIT4 YEAST -ASSOCIATING PROTEIN-RELATED"/>
    <property type="match status" value="1"/>
</dbReference>
<feature type="compositionally biased region" description="Acidic residues" evidence="3">
    <location>
        <begin position="552"/>
        <end position="587"/>
    </location>
</feature>